<evidence type="ECO:0000256" key="2">
    <source>
        <dbReference type="ARBA" id="ARBA00023015"/>
    </source>
</evidence>
<dbReference type="EMBL" id="KU144967">
    <property type="protein sequence ID" value="AMK59065.1"/>
    <property type="molecule type" value="Genomic_DNA"/>
</dbReference>
<evidence type="ECO:0000256" key="3">
    <source>
        <dbReference type="ARBA" id="ARBA00023125"/>
    </source>
</evidence>
<protein>
    <submittedName>
        <fullName evidence="6">LysR family transcriptional regulator</fullName>
    </submittedName>
</protein>
<dbReference type="GO" id="GO:0003700">
    <property type="term" value="F:DNA-binding transcription factor activity"/>
    <property type="evidence" value="ECO:0007669"/>
    <property type="project" value="InterPro"/>
</dbReference>
<dbReference type="PROSITE" id="PS50931">
    <property type="entry name" value="HTH_LYSR"/>
    <property type="match status" value="1"/>
</dbReference>
<dbReference type="PANTHER" id="PTHR30118">
    <property type="entry name" value="HTH-TYPE TRANSCRIPTIONAL REGULATOR LEUO-RELATED"/>
    <property type="match status" value="1"/>
</dbReference>
<dbReference type="Pfam" id="PF00126">
    <property type="entry name" value="HTH_1"/>
    <property type="match status" value="1"/>
</dbReference>
<dbReference type="InterPro" id="IPR036390">
    <property type="entry name" value="WH_DNA-bd_sf"/>
</dbReference>
<evidence type="ECO:0000313" key="6">
    <source>
        <dbReference type="EMBL" id="AMK59065.1"/>
    </source>
</evidence>
<dbReference type="SUPFAM" id="SSF46785">
    <property type="entry name" value="Winged helix' DNA-binding domain"/>
    <property type="match status" value="1"/>
</dbReference>
<dbReference type="InterPro" id="IPR005119">
    <property type="entry name" value="LysR_subst-bd"/>
</dbReference>
<evidence type="ECO:0000259" key="5">
    <source>
        <dbReference type="PROSITE" id="PS50931"/>
    </source>
</evidence>
<dbReference type="InterPro" id="IPR037402">
    <property type="entry name" value="YidZ_PBP2"/>
</dbReference>
<name>A0A126SXN4_9BACT</name>
<dbReference type="Gene3D" id="3.40.190.10">
    <property type="entry name" value="Periplasmic binding protein-like II"/>
    <property type="match status" value="2"/>
</dbReference>
<dbReference type="InterPro" id="IPR050389">
    <property type="entry name" value="LysR-type_TF"/>
</dbReference>
<keyword evidence="2" id="KW-0805">Transcription regulation</keyword>
<sequence length="319" mass="35384">MNIQELDLNLLLVFNAIYVEKSISAAAKKLGLTQPAVSNALKRLRDFTGDPLFYKSGRGVAPTRAAVILSIPIGHALDTVERGLTSVRSFDPSTSTRTFRIGVNDLIHDILVPTLVPLVRREAPGIRLELKIQSPEDGMLTALTRGTYDLALLPGFGIGQDHVSTKIWDEDIIIILGRDHPLARVGHLTVEMLREMEFAVTTHVPRLRQFLDEIFMANGVERKVVCAVADTRSLYPLVAISDLAACVGRHFAEQYGVDGNLVTLDPPFKIPAVSAHIVWSREADADLGHKWIRDQVIDILRSAFKLDAGRRRWSETVTR</sequence>
<dbReference type="CDD" id="cd08417">
    <property type="entry name" value="PBP2_Nitroaromatics_like"/>
    <property type="match status" value="1"/>
</dbReference>
<feature type="domain" description="HTH lysR-type" evidence="5">
    <location>
        <begin position="6"/>
        <end position="63"/>
    </location>
</feature>
<dbReference type="Gene3D" id="1.10.10.10">
    <property type="entry name" value="Winged helix-like DNA-binding domain superfamily/Winged helix DNA-binding domain"/>
    <property type="match status" value="1"/>
</dbReference>
<keyword evidence="3" id="KW-0238">DNA-binding</keyword>
<proteinExistence type="inferred from homology"/>
<reference evidence="6" key="1">
    <citation type="journal article" date="2016" name="Appl. Environ. Microbiol.">
        <title>Functional Metagenomics of a Biostimulated Petroleum-Contaminated Soil Reveals an Extraordinary Diversity of Extradiol Dioxygenases.</title>
        <authorList>
            <person name="Terron-Gonzalez L."/>
            <person name="Martin-Cabello G."/>
            <person name="Ferrer M."/>
            <person name="Santero E."/>
        </authorList>
    </citation>
    <scope>NUCLEOTIDE SEQUENCE</scope>
</reference>
<dbReference type="AlphaFoldDB" id="A0A126SXN4"/>
<dbReference type="PRINTS" id="PR00039">
    <property type="entry name" value="HTHLYSR"/>
</dbReference>
<dbReference type="InterPro" id="IPR036388">
    <property type="entry name" value="WH-like_DNA-bd_sf"/>
</dbReference>
<organism evidence="6">
    <name type="scientific">uncultured bacterium UPO37</name>
    <dbReference type="NCBI Taxonomy" id="1776964"/>
    <lineage>
        <taxon>Bacteria</taxon>
        <taxon>environmental samples</taxon>
    </lineage>
</organism>
<dbReference type="GO" id="GO:0003677">
    <property type="term" value="F:DNA binding"/>
    <property type="evidence" value="ECO:0007669"/>
    <property type="project" value="UniProtKB-KW"/>
</dbReference>
<dbReference type="PANTHER" id="PTHR30118:SF15">
    <property type="entry name" value="TRANSCRIPTIONAL REGULATORY PROTEIN"/>
    <property type="match status" value="1"/>
</dbReference>
<dbReference type="SUPFAM" id="SSF53850">
    <property type="entry name" value="Periplasmic binding protein-like II"/>
    <property type="match status" value="1"/>
</dbReference>
<evidence type="ECO:0000256" key="4">
    <source>
        <dbReference type="ARBA" id="ARBA00023163"/>
    </source>
</evidence>
<evidence type="ECO:0000256" key="1">
    <source>
        <dbReference type="ARBA" id="ARBA00009437"/>
    </source>
</evidence>
<keyword evidence="4" id="KW-0804">Transcription</keyword>
<dbReference type="Pfam" id="PF03466">
    <property type="entry name" value="LysR_substrate"/>
    <property type="match status" value="1"/>
</dbReference>
<accession>A0A126SXN4</accession>
<dbReference type="InterPro" id="IPR000847">
    <property type="entry name" value="LysR_HTH_N"/>
</dbReference>
<comment type="similarity">
    <text evidence="1">Belongs to the LysR transcriptional regulatory family.</text>
</comment>